<dbReference type="PANTHER" id="PTHR43162:SF1">
    <property type="entry name" value="PRESTALK A DIFFERENTIATION PROTEIN A"/>
    <property type="match status" value="1"/>
</dbReference>
<accession>A0A4Q1K537</accession>
<evidence type="ECO:0000313" key="2">
    <source>
        <dbReference type="EMBL" id="RXR21006.1"/>
    </source>
</evidence>
<protein>
    <submittedName>
        <fullName evidence="2">NAD-dependent dehydratase</fullName>
    </submittedName>
</protein>
<dbReference type="Gene3D" id="3.90.25.10">
    <property type="entry name" value="UDP-galactose 4-epimerase, domain 1"/>
    <property type="match status" value="1"/>
</dbReference>
<organism evidence="2 3">
    <name type="scientific">Flavobacterium amnicola</name>
    <dbReference type="NCBI Taxonomy" id="2506422"/>
    <lineage>
        <taxon>Bacteria</taxon>
        <taxon>Pseudomonadati</taxon>
        <taxon>Bacteroidota</taxon>
        <taxon>Flavobacteriia</taxon>
        <taxon>Flavobacteriales</taxon>
        <taxon>Flavobacteriaceae</taxon>
        <taxon>Flavobacterium</taxon>
    </lineage>
</organism>
<dbReference type="EMBL" id="SBKO01000001">
    <property type="protein sequence ID" value="RXR21006.1"/>
    <property type="molecule type" value="Genomic_DNA"/>
</dbReference>
<dbReference type="SUPFAM" id="SSF51735">
    <property type="entry name" value="NAD(P)-binding Rossmann-fold domains"/>
    <property type="match status" value="1"/>
</dbReference>
<dbReference type="InterPro" id="IPR036291">
    <property type="entry name" value="NAD(P)-bd_dom_sf"/>
</dbReference>
<feature type="domain" description="NAD(P)-binding" evidence="1">
    <location>
        <begin position="7"/>
        <end position="113"/>
    </location>
</feature>
<evidence type="ECO:0000313" key="3">
    <source>
        <dbReference type="Proteomes" id="UP000290283"/>
    </source>
</evidence>
<sequence length="296" mass="32233">MKYVLTGSTGNITKPLASALITAGHEVTIISSNASRKDEIEKLGAKAAIGSVLDKDFLTNTFLGADAVYLMIPPTFSVSDWLGYQKEVAENFVVAIQESGVTNIVQLSSIGAHMGTGAGPIDGLAYLENRLTPIEGINVVKLRPSYFYTNFYTLVDMIKNAGILGSNLGSADQQLVLTHPHDIANAAAKQLLALNFKGQSIQYVSSDVRTFSDIVKVIGEAIGKPELPWLLFSDEDTFQGMTQAGLPEVFAKSYVQMGKSIREGLIQEDYFNRNEQPQGKIKLEEFAKEFAQGYNH</sequence>
<keyword evidence="3" id="KW-1185">Reference proteome</keyword>
<dbReference type="OrthoDB" id="2149806at2"/>
<reference evidence="3" key="1">
    <citation type="submission" date="2019-01" db="EMBL/GenBank/DDBJ databases">
        <title>Cytophagaceae bacterium strain CAR-16.</title>
        <authorList>
            <person name="Chen W.-M."/>
        </authorList>
    </citation>
    <scope>NUCLEOTIDE SEQUENCE [LARGE SCALE GENOMIC DNA]</scope>
    <source>
        <strain evidence="3">LLJ-11</strain>
    </source>
</reference>
<dbReference type="Proteomes" id="UP000290283">
    <property type="component" value="Unassembled WGS sequence"/>
</dbReference>
<dbReference type="Gene3D" id="3.40.50.720">
    <property type="entry name" value="NAD(P)-binding Rossmann-like Domain"/>
    <property type="match status" value="1"/>
</dbReference>
<dbReference type="InterPro" id="IPR051604">
    <property type="entry name" value="Ergot_Alk_Oxidoreductase"/>
</dbReference>
<name>A0A4Q1K537_9FLAO</name>
<dbReference type="PANTHER" id="PTHR43162">
    <property type="match status" value="1"/>
</dbReference>
<dbReference type="Pfam" id="PF13460">
    <property type="entry name" value="NAD_binding_10"/>
    <property type="match status" value="1"/>
</dbReference>
<dbReference type="InterPro" id="IPR016040">
    <property type="entry name" value="NAD(P)-bd_dom"/>
</dbReference>
<dbReference type="RefSeq" id="WP_129434459.1">
    <property type="nucleotide sequence ID" value="NZ_SBKO01000001.1"/>
</dbReference>
<gene>
    <name evidence="2" type="ORF">EQG63_03455</name>
</gene>
<dbReference type="AlphaFoldDB" id="A0A4Q1K537"/>
<comment type="caution">
    <text evidence="2">The sequence shown here is derived from an EMBL/GenBank/DDBJ whole genome shotgun (WGS) entry which is preliminary data.</text>
</comment>
<proteinExistence type="predicted"/>
<evidence type="ECO:0000259" key="1">
    <source>
        <dbReference type="Pfam" id="PF13460"/>
    </source>
</evidence>